<organism evidence="6 7">
    <name type="scientific">Demequina activiva</name>
    <dbReference type="NCBI Taxonomy" id="1582364"/>
    <lineage>
        <taxon>Bacteria</taxon>
        <taxon>Bacillati</taxon>
        <taxon>Actinomycetota</taxon>
        <taxon>Actinomycetes</taxon>
        <taxon>Micrococcales</taxon>
        <taxon>Demequinaceae</taxon>
        <taxon>Demequina</taxon>
    </lineage>
</organism>
<dbReference type="SUPFAM" id="SSF54197">
    <property type="entry name" value="HIT-like"/>
    <property type="match status" value="1"/>
</dbReference>
<feature type="binding site" evidence="3">
    <location>
        <position position="76"/>
    </location>
    <ligand>
        <name>substrate</name>
    </ligand>
</feature>
<dbReference type="InterPro" id="IPR036265">
    <property type="entry name" value="HIT-like_sf"/>
</dbReference>
<feature type="domain" description="HIT" evidence="5">
    <location>
        <begin position="51"/>
        <end position="159"/>
    </location>
</feature>
<gene>
    <name evidence="6" type="ORF">Dac01nite_14070</name>
</gene>
<dbReference type="PANTHER" id="PTHR42997:SF1">
    <property type="entry name" value="AP-4-A PHOSPHORYLASE"/>
    <property type="match status" value="1"/>
</dbReference>
<keyword evidence="6" id="KW-0378">Hydrolase</keyword>
<keyword evidence="7" id="KW-1185">Reference proteome</keyword>
<dbReference type="Proteomes" id="UP000652354">
    <property type="component" value="Unassembled WGS sequence"/>
</dbReference>
<evidence type="ECO:0000313" key="7">
    <source>
        <dbReference type="Proteomes" id="UP000652354"/>
    </source>
</evidence>
<evidence type="ECO:0000256" key="4">
    <source>
        <dbReference type="PROSITE-ProRule" id="PRU00464"/>
    </source>
</evidence>
<proteinExistence type="predicted"/>
<dbReference type="CDD" id="cd01275">
    <property type="entry name" value="FHIT"/>
    <property type="match status" value="1"/>
</dbReference>
<dbReference type="InterPro" id="IPR039383">
    <property type="entry name" value="FHIT"/>
</dbReference>
<evidence type="ECO:0000259" key="5">
    <source>
        <dbReference type="PROSITE" id="PS51084"/>
    </source>
</evidence>
<evidence type="ECO:0000256" key="3">
    <source>
        <dbReference type="PIRSR" id="PIRSR639383-2"/>
    </source>
</evidence>
<evidence type="ECO:0000256" key="2">
    <source>
        <dbReference type="PIRSR" id="PIRSR639383-1"/>
    </source>
</evidence>
<evidence type="ECO:0000313" key="6">
    <source>
        <dbReference type="EMBL" id="GIG54655.1"/>
    </source>
</evidence>
<comment type="caution">
    <text evidence="6">The sequence shown here is derived from an EMBL/GenBank/DDBJ whole genome shotgun (WGS) entry which is preliminary data.</text>
</comment>
<feature type="binding site" evidence="3">
    <location>
        <position position="148"/>
    </location>
    <ligand>
        <name>substrate</name>
    </ligand>
</feature>
<feature type="active site" description="Tele-AMP-histidine intermediate" evidence="2">
    <location>
        <position position="146"/>
    </location>
</feature>
<dbReference type="Pfam" id="PF01230">
    <property type="entry name" value="HIT"/>
    <property type="match status" value="1"/>
</dbReference>
<name>A0A919UK80_9MICO</name>
<reference evidence="6" key="1">
    <citation type="submission" date="2021-01" db="EMBL/GenBank/DDBJ databases">
        <title>Whole genome shotgun sequence of Demequina activiva NBRC 110675.</title>
        <authorList>
            <person name="Komaki H."/>
            <person name="Tamura T."/>
        </authorList>
    </citation>
    <scope>NUCLEOTIDE SEQUENCE</scope>
    <source>
        <strain evidence="6">NBRC 110675</strain>
    </source>
</reference>
<evidence type="ECO:0000256" key="1">
    <source>
        <dbReference type="ARBA" id="ARBA00022741"/>
    </source>
</evidence>
<dbReference type="AlphaFoldDB" id="A0A919UK80"/>
<dbReference type="Gene3D" id="3.30.428.10">
    <property type="entry name" value="HIT-like"/>
    <property type="match status" value="1"/>
</dbReference>
<dbReference type="EMBL" id="BONR01000002">
    <property type="protein sequence ID" value="GIG54655.1"/>
    <property type="molecule type" value="Genomic_DNA"/>
</dbReference>
<sequence>MSEMSETGDSTAAEMMGGVPDGFERLWTPHRMAYIEDGKARASYDETACPLCTKVGRSDREALVVHRGEHCYVVLNLYPYNPGHLMVCPYRHIGWYTEATDAERDEMGVLTQQAMRVLTEVSGTQGFNIGMNQGAVGGAGISEHLHQHVVPRWTGDSNFLPIIAKTKAVPQMLGDTWRRLSEAWQQQK</sequence>
<dbReference type="PROSITE" id="PS51084">
    <property type="entry name" value="HIT_2"/>
    <property type="match status" value="1"/>
</dbReference>
<protein>
    <submittedName>
        <fullName evidence="6">Hydrolase</fullName>
    </submittedName>
</protein>
<dbReference type="PANTHER" id="PTHR42997">
    <property type="entry name" value="HIT FAMILY HYDROLASE"/>
    <property type="match status" value="1"/>
</dbReference>
<dbReference type="GO" id="GO:0000166">
    <property type="term" value="F:nucleotide binding"/>
    <property type="evidence" value="ECO:0007669"/>
    <property type="project" value="UniProtKB-KW"/>
</dbReference>
<dbReference type="GO" id="GO:0016787">
    <property type="term" value="F:hydrolase activity"/>
    <property type="evidence" value="ECO:0007669"/>
    <property type="project" value="UniProtKB-KW"/>
</dbReference>
<dbReference type="InterPro" id="IPR052908">
    <property type="entry name" value="AP-4-A_phosphorylase"/>
</dbReference>
<keyword evidence="1" id="KW-0547">Nucleotide-binding</keyword>
<feature type="short sequence motif" description="Histidine triad motif" evidence="4">
    <location>
        <begin position="144"/>
        <end position="148"/>
    </location>
</feature>
<accession>A0A919UK80</accession>
<dbReference type="InterPro" id="IPR011146">
    <property type="entry name" value="HIT-like"/>
</dbReference>